<proteinExistence type="predicted"/>
<sequence length="42" mass="4857">MGIEEGIRSQWHLLFMRWSGSGFDRCGEGVNQSSQWIEDILT</sequence>
<evidence type="ECO:0000313" key="1">
    <source>
        <dbReference type="EMBL" id="OFV66996.1"/>
    </source>
</evidence>
<reference evidence="1" key="1">
    <citation type="submission" date="2016-05" db="EMBL/GenBank/DDBJ databases">
        <title>Microbial consortia oxidize butane by reversing methanogenesis.</title>
        <authorList>
            <person name="Laso-Perez R."/>
            <person name="Richter M."/>
            <person name="Wegener G."/>
            <person name="Musat F."/>
        </authorList>
    </citation>
    <scope>NUCLEOTIDE SEQUENCE [LARGE SCALE GENOMIC DNA]</scope>
    <source>
        <strain evidence="1">BOX1</strain>
    </source>
</reference>
<name>A0A1F2P8Q9_9EURY</name>
<protein>
    <submittedName>
        <fullName evidence="1">Uncharacterized protein</fullName>
    </submittedName>
</protein>
<comment type="caution">
    <text evidence="1">The sequence shown here is derived from an EMBL/GenBank/DDBJ whole genome shotgun (WGS) entry which is preliminary data.</text>
</comment>
<evidence type="ECO:0000313" key="2">
    <source>
        <dbReference type="Proteomes" id="UP000185779"/>
    </source>
</evidence>
<dbReference type="EMBL" id="LYOR01000001">
    <property type="protein sequence ID" value="OFV66996.1"/>
    <property type="molecule type" value="Genomic_DNA"/>
</dbReference>
<organism evidence="1 2">
    <name type="scientific">Candidatus Syntropharchaeum butanivorans</name>
    <dbReference type="NCBI Taxonomy" id="1839936"/>
    <lineage>
        <taxon>Archaea</taxon>
        <taxon>Methanobacteriati</taxon>
        <taxon>Methanobacteriota</taxon>
        <taxon>Stenosarchaea group</taxon>
        <taxon>Methanomicrobia</taxon>
        <taxon>Methanosarcinales</taxon>
        <taxon>ANME-2 cluster</taxon>
        <taxon>Candidatus Syntropharchaeum</taxon>
    </lineage>
</organism>
<gene>
    <name evidence="1" type="ORF">SBU_000289</name>
</gene>
<dbReference type="AlphaFoldDB" id="A0A1F2P8Q9"/>
<dbReference type="Proteomes" id="UP000185779">
    <property type="component" value="Unassembled WGS sequence"/>
</dbReference>
<keyword evidence="2" id="KW-1185">Reference proteome</keyword>
<accession>A0A1F2P8Q9</accession>